<accession>A0A1V4AQP4</accession>
<sequence length="351" mass="41288">MRPEDKLLFACTRQNFLSAHQTIVLDLCSKEKILWDIVYFTARQHGVAALVYTNLLKCIPVNLGIPHDVIEKFKLCVATNIVRKNLREEKMVELLSFFKRKSIDVMLLKGAALDMLVYDQPWYMVSEDIDLIVKQKREDFTVEDRKELVALLRQLSIECGYFEHHDVDMFGVLSINYQRIWANANKVEYRGYDVFVMSPEDMLISVCINSCRKRFFKLKSLCDIAEIVNKYHDLKWEELVRNSKEYHCNSIVYTALLVAKMELGCELPEGVLDKLADSTIRFIIIRYFARYLSRKASLASVSYYKRDEKDMVATKINLTLILPYATYRWHQLWRKLKVNLKTKMLQACRFV</sequence>
<dbReference type="Pfam" id="PF14907">
    <property type="entry name" value="NTP_transf_5"/>
    <property type="match status" value="1"/>
</dbReference>
<dbReference type="InterPro" id="IPR039498">
    <property type="entry name" value="NTP_transf_5"/>
</dbReference>
<dbReference type="STRING" id="1004156.AYP45_14885"/>
<dbReference type="AlphaFoldDB" id="A0A1V4AQP4"/>
<dbReference type="Proteomes" id="UP000189681">
    <property type="component" value="Unassembled WGS sequence"/>
</dbReference>
<evidence type="ECO:0000313" key="2">
    <source>
        <dbReference type="Proteomes" id="UP000189681"/>
    </source>
</evidence>
<name>A0A1V4AQP4_9BACT</name>
<evidence type="ECO:0000313" key="1">
    <source>
        <dbReference type="EMBL" id="OOP55430.1"/>
    </source>
</evidence>
<proteinExistence type="predicted"/>
<evidence type="ECO:0008006" key="3">
    <source>
        <dbReference type="Google" id="ProtNLM"/>
    </source>
</evidence>
<dbReference type="EMBL" id="AYTS01000147">
    <property type="protein sequence ID" value="OOP55430.1"/>
    <property type="molecule type" value="Genomic_DNA"/>
</dbReference>
<gene>
    <name evidence="1" type="ORF">AYP45_14885</name>
</gene>
<organism evidence="1 2">
    <name type="scientific">Candidatus Brocadia carolinensis</name>
    <dbReference type="NCBI Taxonomy" id="1004156"/>
    <lineage>
        <taxon>Bacteria</taxon>
        <taxon>Pseudomonadati</taxon>
        <taxon>Planctomycetota</taxon>
        <taxon>Candidatus Brocadiia</taxon>
        <taxon>Candidatus Brocadiales</taxon>
        <taxon>Candidatus Brocadiaceae</taxon>
        <taxon>Candidatus Brocadia</taxon>
    </lineage>
</organism>
<reference evidence="1 2" key="1">
    <citation type="journal article" date="2017" name="Water Res.">
        <title>Discovery and metagenomic analysis of an anammox bacterial enrichment related to Candidatus "Brocadia caroliniensis" in a full-scale glycerol-fed nitritation-denitritation separate centrate treatment process.</title>
        <authorList>
            <person name="Park H."/>
            <person name="Brotto A.C."/>
            <person name="van Loosdrecht M.C."/>
            <person name="Chandran K."/>
        </authorList>
    </citation>
    <scope>NUCLEOTIDE SEQUENCE [LARGE SCALE GENOMIC DNA]</scope>
    <source>
        <strain evidence="1">26THWARD</strain>
    </source>
</reference>
<comment type="caution">
    <text evidence="1">The sequence shown here is derived from an EMBL/GenBank/DDBJ whole genome shotgun (WGS) entry which is preliminary data.</text>
</comment>
<protein>
    <recommendedName>
        <fullName evidence="3">Nucleotidyltransferase</fullName>
    </recommendedName>
</protein>